<dbReference type="GO" id="GO:0009002">
    <property type="term" value="F:serine-type D-Ala-D-Ala carboxypeptidase activity"/>
    <property type="evidence" value="ECO:0007669"/>
    <property type="project" value="UniProtKB-EC"/>
</dbReference>
<dbReference type="PANTHER" id="PTHR30023:SF0">
    <property type="entry name" value="PENICILLIN-SENSITIVE CARBOXYPEPTIDASE A"/>
    <property type="match status" value="1"/>
</dbReference>
<keyword evidence="4" id="KW-0645">Protease</keyword>
<dbReference type="Gene3D" id="3.40.710.10">
    <property type="entry name" value="DD-peptidase/beta-lactamase superfamily"/>
    <property type="match status" value="2"/>
</dbReference>
<evidence type="ECO:0000256" key="1">
    <source>
        <dbReference type="ARBA" id="ARBA00006096"/>
    </source>
</evidence>
<sequence length="389" mass="39707">MGTKVHVAVLDVSSGEVLYERNADTMTTPASTTKLLTAAAVLDARGPSHRLSTRVVAGAQPGEIVLIGGGDPTLATTKNKLFPGAARLDLLAAQVKKSLGGTKPTRLLYDTSLFSGPETAKGWDSSDISFGQVSRIQALMVNAGRIKPIHNEFGGDPRASDPANAAAKAFAKMLGVPASAVRKGKAPAADSESAADGAPGQELGEVQSPPMVQLTDWMLEQSDNTAAEALGRQVALAEGKPGTFDAATEAIVGRMRELGLPADEANLYDASGLSRNNGISPTMLTQLLSTAASGEQPALSSLFGGLPVAGWSGTMLKRFVSPKPNQGGQGVVRAKTGTLSGVNTMAGTLTTADGRLLVFAIMASGSGNAITGRAALDAVAARLVRCGCS</sequence>
<keyword evidence="2 4" id="KW-0378">Hydrolase</keyword>
<dbReference type="RefSeq" id="WP_253240570.1">
    <property type="nucleotide sequence ID" value="NZ_JAMYJR010000031.1"/>
</dbReference>
<gene>
    <name evidence="4" type="primary">dacB</name>
    <name evidence="4" type="ORF">M1L60_28275</name>
</gene>
<comment type="caution">
    <text evidence="4">The sequence shown here is derived from an EMBL/GenBank/DDBJ whole genome shotgun (WGS) entry which is preliminary data.</text>
</comment>
<proteinExistence type="inferred from homology"/>
<evidence type="ECO:0000313" key="4">
    <source>
        <dbReference type="EMBL" id="MCO8274501.1"/>
    </source>
</evidence>
<dbReference type="PRINTS" id="PR00922">
    <property type="entry name" value="DADACBPTASE3"/>
</dbReference>
<dbReference type="Pfam" id="PF02113">
    <property type="entry name" value="Peptidase_S13"/>
    <property type="match status" value="2"/>
</dbReference>
<dbReference type="SUPFAM" id="SSF56601">
    <property type="entry name" value="beta-lactamase/transpeptidase-like"/>
    <property type="match status" value="1"/>
</dbReference>
<accession>A0ABT1DUH2</accession>
<comment type="similarity">
    <text evidence="1">Belongs to the peptidase S13 family.</text>
</comment>
<evidence type="ECO:0000313" key="5">
    <source>
        <dbReference type="Proteomes" id="UP001523369"/>
    </source>
</evidence>
<keyword evidence="4" id="KW-0121">Carboxypeptidase</keyword>
<dbReference type="InterPro" id="IPR012338">
    <property type="entry name" value="Beta-lactam/transpept-like"/>
</dbReference>
<dbReference type="EC" id="3.4.16.4" evidence="4"/>
<organism evidence="4 5">
    <name type="scientific">Paractinoplanes aksuensis</name>
    <dbReference type="NCBI Taxonomy" id="2939490"/>
    <lineage>
        <taxon>Bacteria</taxon>
        <taxon>Bacillati</taxon>
        <taxon>Actinomycetota</taxon>
        <taxon>Actinomycetes</taxon>
        <taxon>Micromonosporales</taxon>
        <taxon>Micromonosporaceae</taxon>
        <taxon>Paractinoplanes</taxon>
    </lineage>
</organism>
<keyword evidence="5" id="KW-1185">Reference proteome</keyword>
<protein>
    <submittedName>
        <fullName evidence="4">D-alanyl-D-alanine carboxypeptidase/D-alanyl-D-alanine-endopeptidase</fullName>
        <ecNumber evidence="4">3.4.16.4</ecNumber>
    </submittedName>
</protein>
<feature type="region of interest" description="Disordered" evidence="3">
    <location>
        <begin position="184"/>
        <end position="206"/>
    </location>
</feature>
<dbReference type="Proteomes" id="UP001523369">
    <property type="component" value="Unassembled WGS sequence"/>
</dbReference>
<dbReference type="InterPro" id="IPR000667">
    <property type="entry name" value="Peptidase_S13"/>
</dbReference>
<dbReference type="EMBL" id="JAMYJR010000031">
    <property type="protein sequence ID" value="MCO8274501.1"/>
    <property type="molecule type" value="Genomic_DNA"/>
</dbReference>
<evidence type="ECO:0000256" key="3">
    <source>
        <dbReference type="SAM" id="MobiDB-lite"/>
    </source>
</evidence>
<evidence type="ECO:0000256" key="2">
    <source>
        <dbReference type="ARBA" id="ARBA00022801"/>
    </source>
</evidence>
<dbReference type="Gene3D" id="3.50.80.20">
    <property type="entry name" value="D-Ala-D-Ala carboxypeptidase C, peptidase S13"/>
    <property type="match status" value="1"/>
</dbReference>
<dbReference type="NCBIfam" id="TIGR00666">
    <property type="entry name" value="PBP4"/>
    <property type="match status" value="1"/>
</dbReference>
<name>A0ABT1DUH2_9ACTN</name>
<dbReference type="PANTHER" id="PTHR30023">
    <property type="entry name" value="D-ALANYL-D-ALANINE CARBOXYPEPTIDASE"/>
    <property type="match status" value="1"/>
</dbReference>
<reference evidence="4 5" key="1">
    <citation type="submission" date="2022-06" db="EMBL/GenBank/DDBJ databases">
        <title>New Species of the Genus Actinoplanes, ActinopZanes ferrugineus.</title>
        <authorList>
            <person name="Ding P."/>
        </authorList>
    </citation>
    <scope>NUCLEOTIDE SEQUENCE [LARGE SCALE GENOMIC DNA]</scope>
    <source>
        <strain evidence="4 5">TRM88003</strain>
    </source>
</reference>